<comment type="subcellular location">
    <subcellularLocation>
        <location evidence="2">Nucleus</location>
    </subcellularLocation>
</comment>
<comment type="catalytic activity">
    <reaction evidence="1">
        <text>Cleavage of peptide bonds with very broad specificity.</text>
        <dbReference type="EC" id="3.4.25.1"/>
    </reaction>
</comment>
<keyword evidence="8 13" id="KW-0647">Proteasome</keyword>
<evidence type="ECO:0000256" key="2">
    <source>
        <dbReference type="ARBA" id="ARBA00004123"/>
    </source>
</evidence>
<keyword evidence="14" id="KW-1185">Reference proteome</keyword>
<dbReference type="GO" id="GO:0004298">
    <property type="term" value="F:threonine-type endopeptidase activity"/>
    <property type="evidence" value="ECO:0007669"/>
    <property type="project" value="UniProtKB-KW"/>
</dbReference>
<evidence type="ECO:0000313" key="14">
    <source>
        <dbReference type="Proteomes" id="UP001360560"/>
    </source>
</evidence>
<dbReference type="Gene3D" id="3.60.20.10">
    <property type="entry name" value="Glutamine Phosphoribosylpyrophosphate, subunit 1, domain 1"/>
    <property type="match status" value="1"/>
</dbReference>
<evidence type="ECO:0000256" key="1">
    <source>
        <dbReference type="ARBA" id="ARBA00001198"/>
    </source>
</evidence>
<dbReference type="InterPro" id="IPR000243">
    <property type="entry name" value="Pept_T1A_subB"/>
</dbReference>
<evidence type="ECO:0000256" key="10">
    <source>
        <dbReference type="ARBA" id="ARBA00026071"/>
    </source>
</evidence>
<dbReference type="Pfam" id="PF12465">
    <property type="entry name" value="Pr_beta_C"/>
    <property type="match status" value="1"/>
</dbReference>
<dbReference type="Proteomes" id="UP001360560">
    <property type="component" value="Unassembled WGS sequence"/>
</dbReference>
<dbReference type="EC" id="3.4.25.1" evidence="3"/>
<feature type="active site" description="Nucleophile" evidence="11">
    <location>
        <position position="72"/>
    </location>
</feature>
<protein>
    <recommendedName>
        <fullName evidence="3">proteasome endopeptidase complex</fullName>
        <ecNumber evidence="3">3.4.25.1</ecNumber>
    </recommendedName>
</protein>
<dbReference type="FunFam" id="3.60.20.10:FF:000005">
    <property type="entry name" value="Proteasome subunit beta type-2"/>
    <property type="match status" value="1"/>
</dbReference>
<reference evidence="13 14" key="1">
    <citation type="journal article" date="2023" name="Elife">
        <title>Identification of key yeast species and microbe-microbe interactions impacting larval growth of Drosophila in the wild.</title>
        <authorList>
            <person name="Mure A."/>
            <person name="Sugiura Y."/>
            <person name="Maeda R."/>
            <person name="Honda K."/>
            <person name="Sakurai N."/>
            <person name="Takahashi Y."/>
            <person name="Watada M."/>
            <person name="Katoh T."/>
            <person name="Gotoh A."/>
            <person name="Gotoh Y."/>
            <person name="Taniguchi I."/>
            <person name="Nakamura K."/>
            <person name="Hayashi T."/>
            <person name="Katayama T."/>
            <person name="Uemura T."/>
            <person name="Hattori Y."/>
        </authorList>
    </citation>
    <scope>NUCLEOTIDE SEQUENCE [LARGE SCALE GENOMIC DNA]</scope>
    <source>
        <strain evidence="13 14">SC-9</strain>
    </source>
</reference>
<keyword evidence="6" id="KW-0888">Threonine protease</keyword>
<dbReference type="InterPro" id="IPR001353">
    <property type="entry name" value="Proteasome_sua/b"/>
</dbReference>
<dbReference type="InterPro" id="IPR024689">
    <property type="entry name" value="Proteasome_bsu_C"/>
</dbReference>
<sequence length="307" mass="33397">MVAQPVQKVFPLTLKITNLPSSNSSRPWRIPVRIDCYLSHIKMAGLSFDNFQRNQYIASKGVAMPKATSTGTTIVGCKFNGGVVIAADTRATAGPIVADKNCEKLHKLSPKIWCAGAGTAADTEMVTQLIGSNLELHSLYTNREPRVIASLTLLKQHLFKYQGHIGAYLIVAGVDPTGAHLFSIHAHGSTDVGPYQTLGSGSLAAMSVMETQWKENMTKEECIKLCADAIEAGIWNDLGSGSNVDVCVMEVGKDAQLLRNYITPNIREQKAKSYKFKKGTTAILRESIYNLVDVEETEIPVPMEVDA</sequence>
<evidence type="ECO:0000256" key="9">
    <source>
        <dbReference type="ARBA" id="ARBA00023242"/>
    </source>
</evidence>
<dbReference type="EMBL" id="BTFZ01000011">
    <property type="protein sequence ID" value="GMM35914.1"/>
    <property type="molecule type" value="Genomic_DNA"/>
</dbReference>
<dbReference type="PRINTS" id="PR00141">
    <property type="entry name" value="PROTEASOME"/>
</dbReference>
<dbReference type="PROSITE" id="PS51476">
    <property type="entry name" value="PROTEASOME_BETA_2"/>
    <property type="match status" value="1"/>
</dbReference>
<comment type="subunit">
    <text evidence="10">The 26S proteasome consists of a 20S proteasome core and two 19S regulatory subunits. The 20S proteasome core is composed of 28 subunits that are arranged in four stacked rings, resulting in a barrel-shaped structure. The two end rings are each formed by seven alpha subunits, and the two central rings are each formed by seven beta subunits. The catalytic chamber with the active sites is on the inside of the barrel.</text>
</comment>
<evidence type="ECO:0000256" key="5">
    <source>
        <dbReference type="ARBA" id="ARBA00022670"/>
    </source>
</evidence>
<dbReference type="SUPFAM" id="SSF56235">
    <property type="entry name" value="N-terminal nucleophile aminohydrolases (Ntn hydrolases)"/>
    <property type="match status" value="1"/>
</dbReference>
<dbReference type="GO" id="GO:0005737">
    <property type="term" value="C:cytoplasm"/>
    <property type="evidence" value="ECO:0007669"/>
    <property type="project" value="TreeGrafter"/>
</dbReference>
<evidence type="ECO:0000256" key="6">
    <source>
        <dbReference type="ARBA" id="ARBA00022698"/>
    </source>
</evidence>
<evidence type="ECO:0000256" key="11">
    <source>
        <dbReference type="PIRSR" id="PIRSR600243-1"/>
    </source>
</evidence>
<organism evidence="13 14">
    <name type="scientific">Saccharomycopsis crataegensis</name>
    <dbReference type="NCBI Taxonomy" id="43959"/>
    <lineage>
        <taxon>Eukaryota</taxon>
        <taxon>Fungi</taxon>
        <taxon>Dikarya</taxon>
        <taxon>Ascomycota</taxon>
        <taxon>Saccharomycotina</taxon>
        <taxon>Saccharomycetes</taxon>
        <taxon>Saccharomycopsidaceae</taxon>
        <taxon>Saccharomycopsis</taxon>
    </lineage>
</organism>
<dbReference type="RefSeq" id="XP_064852910.1">
    <property type="nucleotide sequence ID" value="XM_064996838.1"/>
</dbReference>
<dbReference type="GO" id="GO:0019774">
    <property type="term" value="C:proteasome core complex, beta-subunit complex"/>
    <property type="evidence" value="ECO:0007669"/>
    <property type="project" value="UniProtKB-ARBA"/>
</dbReference>
<dbReference type="AlphaFoldDB" id="A0AAV5QMP8"/>
<dbReference type="CDD" id="cd03763">
    <property type="entry name" value="proteasome_beta_type_7"/>
    <property type="match status" value="1"/>
</dbReference>
<evidence type="ECO:0000256" key="8">
    <source>
        <dbReference type="ARBA" id="ARBA00022942"/>
    </source>
</evidence>
<accession>A0AAV5QMP8</accession>
<keyword evidence="4" id="KW-0963">Cytoplasm</keyword>
<evidence type="ECO:0000256" key="7">
    <source>
        <dbReference type="ARBA" id="ARBA00022801"/>
    </source>
</evidence>
<evidence type="ECO:0000259" key="12">
    <source>
        <dbReference type="Pfam" id="PF12465"/>
    </source>
</evidence>
<keyword evidence="7" id="KW-0378">Hydrolase</keyword>
<feature type="domain" description="Proteasome beta subunit C-terminal" evidence="12">
    <location>
        <begin position="264"/>
        <end position="298"/>
    </location>
</feature>
<dbReference type="InterPro" id="IPR029055">
    <property type="entry name" value="Ntn_hydrolases_N"/>
</dbReference>
<evidence type="ECO:0000313" key="13">
    <source>
        <dbReference type="EMBL" id="GMM35914.1"/>
    </source>
</evidence>
<evidence type="ECO:0000256" key="4">
    <source>
        <dbReference type="ARBA" id="ARBA00022490"/>
    </source>
</evidence>
<keyword evidence="5" id="KW-0645">Protease</keyword>
<dbReference type="GO" id="GO:0005634">
    <property type="term" value="C:nucleus"/>
    <property type="evidence" value="ECO:0007669"/>
    <property type="project" value="UniProtKB-SubCell"/>
</dbReference>
<dbReference type="InterPro" id="IPR023333">
    <property type="entry name" value="Proteasome_suB-type"/>
</dbReference>
<dbReference type="GO" id="GO:0043161">
    <property type="term" value="P:proteasome-mediated ubiquitin-dependent protein catabolic process"/>
    <property type="evidence" value="ECO:0007669"/>
    <property type="project" value="UniProtKB-ARBA"/>
</dbReference>
<dbReference type="Pfam" id="PF00227">
    <property type="entry name" value="Proteasome"/>
    <property type="match status" value="1"/>
</dbReference>
<keyword evidence="9" id="KW-0539">Nucleus</keyword>
<evidence type="ECO:0000256" key="3">
    <source>
        <dbReference type="ARBA" id="ARBA00012039"/>
    </source>
</evidence>
<dbReference type="GO" id="GO:0010499">
    <property type="term" value="P:proteasomal ubiquitin-independent protein catabolic process"/>
    <property type="evidence" value="ECO:0007669"/>
    <property type="project" value="UniProtKB-ARBA"/>
</dbReference>
<dbReference type="PANTHER" id="PTHR32194:SF4">
    <property type="entry name" value="PROTEASOME SUBUNIT BETA TYPE-7"/>
    <property type="match status" value="1"/>
</dbReference>
<proteinExistence type="predicted"/>
<comment type="caution">
    <text evidence="13">The sequence shown here is derived from an EMBL/GenBank/DDBJ whole genome shotgun (WGS) entry which is preliminary data.</text>
</comment>
<dbReference type="GeneID" id="90073889"/>
<name>A0AAV5QMP8_9ASCO</name>
<dbReference type="PANTHER" id="PTHR32194">
    <property type="entry name" value="METALLOPROTEASE TLDD"/>
    <property type="match status" value="1"/>
</dbReference>
<gene>
    <name evidence="13" type="ORF">DASC09_032390</name>
</gene>